<organism evidence="1 2">
    <name type="scientific">Brassica cretica</name>
    <name type="common">Mustard</name>
    <dbReference type="NCBI Taxonomy" id="69181"/>
    <lineage>
        <taxon>Eukaryota</taxon>
        <taxon>Viridiplantae</taxon>
        <taxon>Streptophyta</taxon>
        <taxon>Embryophyta</taxon>
        <taxon>Tracheophyta</taxon>
        <taxon>Spermatophyta</taxon>
        <taxon>Magnoliopsida</taxon>
        <taxon>eudicotyledons</taxon>
        <taxon>Gunneridae</taxon>
        <taxon>Pentapetalae</taxon>
        <taxon>rosids</taxon>
        <taxon>malvids</taxon>
        <taxon>Brassicales</taxon>
        <taxon>Brassicaceae</taxon>
        <taxon>Brassiceae</taxon>
        <taxon>Brassica</taxon>
    </lineage>
</organism>
<accession>A0A8S9SFT0</accession>
<reference evidence="1" key="1">
    <citation type="submission" date="2019-12" db="EMBL/GenBank/DDBJ databases">
        <title>Genome sequencing and annotation of Brassica cretica.</title>
        <authorList>
            <person name="Studholme D.J."/>
            <person name="Sarris P."/>
        </authorList>
    </citation>
    <scope>NUCLEOTIDE SEQUENCE</scope>
    <source>
        <strain evidence="1">PFS-109/04</strain>
        <tissue evidence="1">Leaf</tissue>
    </source>
</reference>
<comment type="caution">
    <text evidence="1">The sequence shown here is derived from an EMBL/GenBank/DDBJ whole genome shotgun (WGS) entry which is preliminary data.</text>
</comment>
<evidence type="ECO:0000313" key="2">
    <source>
        <dbReference type="Proteomes" id="UP000712600"/>
    </source>
</evidence>
<name>A0A8S9SFT0_BRACR</name>
<dbReference type="EMBL" id="QGKX02000004">
    <property type="protein sequence ID" value="KAF3598970.1"/>
    <property type="molecule type" value="Genomic_DNA"/>
</dbReference>
<evidence type="ECO:0000313" key="1">
    <source>
        <dbReference type="EMBL" id="KAF3598970.1"/>
    </source>
</evidence>
<gene>
    <name evidence="1" type="ORF">F2Q69_00036697</name>
</gene>
<sequence length="127" mass="14487">MAVSFWCRLSGYFFVSPSRRSSEAQEDRARFSSFRSRCQSGPFGVRLFLVQRGTEAQCLDCLHLIPLCPEVLCCLHCSRFMVCSILLSPWCSNFRYSDDVTRSPASEATRTAQALQMSGYGWRPSHR</sequence>
<dbReference type="AlphaFoldDB" id="A0A8S9SFT0"/>
<protein>
    <submittedName>
        <fullName evidence="1">Uncharacterized protein</fullName>
    </submittedName>
</protein>
<dbReference type="Proteomes" id="UP000712600">
    <property type="component" value="Unassembled WGS sequence"/>
</dbReference>
<proteinExistence type="predicted"/>